<protein>
    <submittedName>
        <fullName evidence="3">ADP-ribose pyrophosphatase YjhB (NUDIX family)</fullName>
    </submittedName>
</protein>
<dbReference type="PANTHER" id="PTHR43736">
    <property type="entry name" value="ADP-RIBOSE PYROPHOSPHATASE"/>
    <property type="match status" value="1"/>
</dbReference>
<dbReference type="InterPro" id="IPR015797">
    <property type="entry name" value="NUDIX_hydrolase-like_dom_sf"/>
</dbReference>
<reference evidence="3 4" key="1">
    <citation type="submission" date="2018-08" db="EMBL/GenBank/DDBJ databases">
        <title>Genomic Encyclopedia of Archaeal and Bacterial Type Strains, Phase II (KMG-II): from individual species to whole genera.</title>
        <authorList>
            <person name="Goeker M."/>
        </authorList>
    </citation>
    <scope>NUCLEOTIDE SEQUENCE [LARGE SCALE GENOMIC DNA]</scope>
    <source>
        <strain evidence="3 4">ATCC 27112</strain>
    </source>
</reference>
<feature type="domain" description="Nudix hydrolase" evidence="2">
    <location>
        <begin position="31"/>
        <end position="166"/>
    </location>
</feature>
<dbReference type="PANTHER" id="PTHR43736:SF1">
    <property type="entry name" value="DIHYDRONEOPTERIN TRIPHOSPHATE DIPHOSPHATASE"/>
    <property type="match status" value="1"/>
</dbReference>
<dbReference type="AlphaFoldDB" id="A0A397QT22"/>
<evidence type="ECO:0000313" key="4">
    <source>
        <dbReference type="Proteomes" id="UP000266506"/>
    </source>
</evidence>
<dbReference type="RefSeq" id="WP_119017026.1">
    <property type="nucleotide sequence ID" value="NZ_QXEV01000044.1"/>
</dbReference>
<dbReference type="Gene3D" id="3.90.79.10">
    <property type="entry name" value="Nucleoside Triphosphate Pyrophosphohydrolase"/>
    <property type="match status" value="1"/>
</dbReference>
<dbReference type="InParanoid" id="A0A397QT22"/>
<comment type="caution">
    <text evidence="3">The sequence shown here is derived from an EMBL/GenBank/DDBJ whole genome shotgun (WGS) entry which is preliminary data.</text>
</comment>
<proteinExistence type="inferred from homology"/>
<dbReference type="OrthoDB" id="9806150at2"/>
<organism evidence="3 4">
    <name type="scientific">Anaeroplasma bactoclasticum</name>
    <dbReference type="NCBI Taxonomy" id="2088"/>
    <lineage>
        <taxon>Bacteria</taxon>
        <taxon>Bacillati</taxon>
        <taxon>Mycoplasmatota</taxon>
        <taxon>Mollicutes</taxon>
        <taxon>Anaeroplasmatales</taxon>
        <taxon>Anaeroplasmataceae</taxon>
        <taxon>Anaeroplasma</taxon>
    </lineage>
</organism>
<dbReference type="SUPFAM" id="SSF55811">
    <property type="entry name" value="Nudix"/>
    <property type="match status" value="1"/>
</dbReference>
<evidence type="ECO:0000259" key="2">
    <source>
        <dbReference type="PROSITE" id="PS51462"/>
    </source>
</evidence>
<keyword evidence="4" id="KW-1185">Reference proteome</keyword>
<dbReference type="EMBL" id="QXEV01000044">
    <property type="protein sequence ID" value="RIA64720.1"/>
    <property type="molecule type" value="Genomic_DNA"/>
</dbReference>
<dbReference type="Proteomes" id="UP000266506">
    <property type="component" value="Unassembled WGS sequence"/>
</dbReference>
<accession>A0A397QT22</accession>
<dbReference type="InterPro" id="IPR000086">
    <property type="entry name" value="NUDIX_hydrolase_dom"/>
</dbReference>
<sequence length="175" mass="20604">MNNVEYYQVYDQKLNKCDLKIARPNHIPNGYYFGIIDVITYNKRNQSFLITKRSKYKSSMPGYLEVTVGCMQYGEDPLDSAKRELKEETGIDGNFIKHYKTIVSYHAIAHTFTCVCDIDPDSILLQEGETEAYYWYKEKDFKSIWNSRLMTPVQKNRIEPNLENIILQIKEMCNE</sequence>
<gene>
    <name evidence="3" type="ORF">EI71_01986</name>
</gene>
<evidence type="ECO:0000313" key="3">
    <source>
        <dbReference type="EMBL" id="RIA64720.1"/>
    </source>
</evidence>
<comment type="similarity">
    <text evidence="1">Belongs to the Nudix hydrolase family.</text>
</comment>
<name>A0A397QT22_9MOLU</name>
<evidence type="ECO:0000256" key="1">
    <source>
        <dbReference type="ARBA" id="ARBA00005582"/>
    </source>
</evidence>
<dbReference type="Pfam" id="PF00293">
    <property type="entry name" value="NUDIX"/>
    <property type="match status" value="1"/>
</dbReference>
<dbReference type="PROSITE" id="PS51462">
    <property type="entry name" value="NUDIX"/>
    <property type="match status" value="1"/>
</dbReference>